<comment type="caution">
    <text evidence="2">The sequence shown here is derived from an EMBL/GenBank/DDBJ whole genome shotgun (WGS) entry which is preliminary data.</text>
</comment>
<dbReference type="SUPFAM" id="SSF103025">
    <property type="entry name" value="Folate-binding domain"/>
    <property type="match status" value="1"/>
</dbReference>
<feature type="domain" description="GCVT N-terminal" evidence="1">
    <location>
        <begin position="76"/>
        <end position="300"/>
    </location>
</feature>
<keyword evidence="3" id="KW-1185">Reference proteome</keyword>
<dbReference type="GO" id="GO:0008168">
    <property type="term" value="F:methyltransferase activity"/>
    <property type="evidence" value="ECO:0007669"/>
    <property type="project" value="UniProtKB-KW"/>
</dbReference>
<dbReference type="InterPro" id="IPR006222">
    <property type="entry name" value="GCVT_N"/>
</dbReference>
<name>A0A853BEB8_9PSEU</name>
<dbReference type="InterPro" id="IPR027266">
    <property type="entry name" value="TrmE/GcvT-like"/>
</dbReference>
<organism evidence="2 3">
    <name type="scientific">Amycolatopsis endophytica</name>
    <dbReference type="NCBI Taxonomy" id="860233"/>
    <lineage>
        <taxon>Bacteria</taxon>
        <taxon>Bacillati</taxon>
        <taxon>Actinomycetota</taxon>
        <taxon>Actinomycetes</taxon>
        <taxon>Pseudonocardiales</taxon>
        <taxon>Pseudonocardiaceae</taxon>
        <taxon>Amycolatopsis</taxon>
    </lineage>
</organism>
<dbReference type="AlphaFoldDB" id="A0A853BEB8"/>
<dbReference type="Proteomes" id="UP000549616">
    <property type="component" value="Unassembled WGS sequence"/>
</dbReference>
<dbReference type="PANTHER" id="PTHR43757">
    <property type="entry name" value="AMINOMETHYLTRANSFERASE"/>
    <property type="match status" value="1"/>
</dbReference>
<reference evidence="2 3" key="1">
    <citation type="submission" date="2020-07" db="EMBL/GenBank/DDBJ databases">
        <title>Sequencing the genomes of 1000 actinobacteria strains.</title>
        <authorList>
            <person name="Klenk H.-P."/>
        </authorList>
    </citation>
    <scope>NUCLEOTIDE SEQUENCE [LARGE SCALE GENOMIC DNA]</scope>
    <source>
        <strain evidence="2 3">DSM 104006</strain>
    </source>
</reference>
<dbReference type="Gene3D" id="3.30.1360.120">
    <property type="entry name" value="Probable tRNA modification gtpase trme, domain 1"/>
    <property type="match status" value="1"/>
</dbReference>
<keyword evidence="2" id="KW-0808">Transferase</keyword>
<dbReference type="GO" id="GO:0032259">
    <property type="term" value="P:methylation"/>
    <property type="evidence" value="ECO:0007669"/>
    <property type="project" value="UniProtKB-KW"/>
</dbReference>
<proteinExistence type="predicted"/>
<dbReference type="InterPro" id="IPR028896">
    <property type="entry name" value="GcvT/YgfZ/DmdA"/>
</dbReference>
<accession>A0A853BEB8</accession>
<dbReference type="Pfam" id="PF01571">
    <property type="entry name" value="GCV_T"/>
    <property type="match status" value="1"/>
</dbReference>
<evidence type="ECO:0000313" key="3">
    <source>
        <dbReference type="Proteomes" id="UP000549616"/>
    </source>
</evidence>
<evidence type="ECO:0000259" key="1">
    <source>
        <dbReference type="Pfam" id="PF01571"/>
    </source>
</evidence>
<keyword evidence="2" id="KW-0489">Methyltransferase</keyword>
<gene>
    <name evidence="2" type="ORF">HNR02_006397</name>
</gene>
<sequence length="494" mass="54400">MAPIRVVHRVDLTASGCRSGLNREHPKFREAIPEFRERGTAMAADAHTLEGRIRQAGDPLTMLRSSVAGQFPFPIPPEYSNWRDEQTAWKETATLFDQSFHMTDVYFKGPDVQRLLADVTANKVANFGRNRAKQLITVSPDGNMIADAILFGLEDDECSVVGGPIGSDWLSYHVEKGGYDVEIVRDEAILFNKTGRRLIFRYQLQGPAALRIVEKASDGTLPDIKFFRIGEFSIAGVGVRALNHTMIGVPGLEKTGLEIFGPAEHRDEVKAALIEAGAEFGMREGGSLAYSSVTVESGWIPIPVPAIYSGEDMRPYREWLGADSMEANASLGGSYVADRVEDYYVTPWDLGYERALRLDGDFIGADALRRKAKEPHRRKVWLRWHDDDATKALAGGLFGAERTRYLDIPTPVYSTYQYDTVLLDDRPVGVSTWAAYTTNVGGFSSLAMVDEADARDGAEVVVVWGEPDGGSGRPGVERHAQIPIRATLSTTALV</sequence>
<protein>
    <submittedName>
        <fullName evidence="2">Glycine cleavage system aminomethyltransferase T</fullName>
    </submittedName>
</protein>
<evidence type="ECO:0000313" key="2">
    <source>
        <dbReference type="EMBL" id="NYI93022.1"/>
    </source>
</evidence>
<dbReference type="RefSeq" id="WP_218914340.1">
    <property type="nucleotide sequence ID" value="NZ_JACCFK010000002.1"/>
</dbReference>
<dbReference type="PANTHER" id="PTHR43757:SF2">
    <property type="entry name" value="AMINOMETHYLTRANSFERASE, MITOCHONDRIAL"/>
    <property type="match status" value="1"/>
</dbReference>
<dbReference type="EMBL" id="JACCFK010000002">
    <property type="protein sequence ID" value="NYI93022.1"/>
    <property type="molecule type" value="Genomic_DNA"/>
</dbReference>